<evidence type="ECO:0000256" key="1">
    <source>
        <dbReference type="ARBA" id="ARBA00004651"/>
    </source>
</evidence>
<gene>
    <name evidence="9" type="ORF">CALMAC_LOCUS10101</name>
</gene>
<evidence type="ECO:0000256" key="5">
    <source>
        <dbReference type="ARBA" id="ARBA00023136"/>
    </source>
</evidence>
<evidence type="ECO:0000256" key="7">
    <source>
        <dbReference type="ARBA" id="ARBA00023224"/>
    </source>
</evidence>
<organism evidence="9 10">
    <name type="scientific">Callosobruchus maculatus</name>
    <name type="common">Southern cowpea weevil</name>
    <name type="synonym">Pulse bruchid</name>
    <dbReference type="NCBI Taxonomy" id="64391"/>
    <lineage>
        <taxon>Eukaryota</taxon>
        <taxon>Metazoa</taxon>
        <taxon>Ecdysozoa</taxon>
        <taxon>Arthropoda</taxon>
        <taxon>Hexapoda</taxon>
        <taxon>Insecta</taxon>
        <taxon>Pterygota</taxon>
        <taxon>Neoptera</taxon>
        <taxon>Endopterygota</taxon>
        <taxon>Coleoptera</taxon>
        <taxon>Polyphaga</taxon>
        <taxon>Cucujiformia</taxon>
        <taxon>Chrysomeloidea</taxon>
        <taxon>Chrysomelidae</taxon>
        <taxon>Bruchinae</taxon>
        <taxon>Bruchini</taxon>
        <taxon>Callosobruchus</taxon>
    </lineage>
</organism>
<dbReference type="PANTHER" id="PTHR21143:SF134">
    <property type="entry name" value="GUSTATORY RECEPTOR"/>
    <property type="match status" value="1"/>
</dbReference>
<keyword evidence="2" id="KW-1003">Cell membrane</keyword>
<keyword evidence="5 8" id="KW-0472">Membrane</keyword>
<proteinExistence type="predicted"/>
<evidence type="ECO:0000256" key="2">
    <source>
        <dbReference type="ARBA" id="ARBA00022475"/>
    </source>
</evidence>
<dbReference type="GO" id="GO:0043025">
    <property type="term" value="C:neuronal cell body"/>
    <property type="evidence" value="ECO:0007669"/>
    <property type="project" value="TreeGrafter"/>
</dbReference>
<dbReference type="GO" id="GO:0030424">
    <property type="term" value="C:axon"/>
    <property type="evidence" value="ECO:0007669"/>
    <property type="project" value="TreeGrafter"/>
</dbReference>
<dbReference type="EMBL" id="CAACVG010008162">
    <property type="protein sequence ID" value="VEN48757.1"/>
    <property type="molecule type" value="Genomic_DNA"/>
</dbReference>
<comment type="subcellular location">
    <subcellularLocation>
        <location evidence="1">Cell membrane</location>
        <topology evidence="1">Multi-pass membrane protein</topology>
    </subcellularLocation>
</comment>
<keyword evidence="4 8" id="KW-1133">Transmembrane helix</keyword>
<keyword evidence="6" id="KW-0675">Receptor</keyword>
<dbReference type="GO" id="GO:0005886">
    <property type="term" value="C:plasma membrane"/>
    <property type="evidence" value="ECO:0007669"/>
    <property type="project" value="UniProtKB-SubCell"/>
</dbReference>
<dbReference type="InterPro" id="IPR013604">
    <property type="entry name" value="7TM_chemorcpt"/>
</dbReference>
<keyword evidence="7" id="KW-0807">Transducer</keyword>
<dbReference type="Proteomes" id="UP000410492">
    <property type="component" value="Unassembled WGS sequence"/>
</dbReference>
<evidence type="ECO:0000256" key="3">
    <source>
        <dbReference type="ARBA" id="ARBA00022692"/>
    </source>
</evidence>
<keyword evidence="10" id="KW-1185">Reference proteome</keyword>
<evidence type="ECO:0008006" key="11">
    <source>
        <dbReference type="Google" id="ProtNLM"/>
    </source>
</evidence>
<evidence type="ECO:0000256" key="6">
    <source>
        <dbReference type="ARBA" id="ARBA00023170"/>
    </source>
</evidence>
<reference evidence="9 10" key="1">
    <citation type="submission" date="2019-01" db="EMBL/GenBank/DDBJ databases">
        <authorList>
            <person name="Sayadi A."/>
        </authorList>
    </citation>
    <scope>NUCLEOTIDE SEQUENCE [LARGE SCALE GENOMIC DNA]</scope>
</reference>
<evidence type="ECO:0000313" key="10">
    <source>
        <dbReference type="Proteomes" id="UP000410492"/>
    </source>
</evidence>
<dbReference type="PANTHER" id="PTHR21143">
    <property type="entry name" value="INVERTEBRATE GUSTATORY RECEPTOR"/>
    <property type="match status" value="1"/>
</dbReference>
<keyword evidence="3 8" id="KW-0812">Transmembrane</keyword>
<dbReference type="GO" id="GO:0007165">
    <property type="term" value="P:signal transduction"/>
    <property type="evidence" value="ECO:0007669"/>
    <property type="project" value="UniProtKB-KW"/>
</dbReference>
<evidence type="ECO:0000256" key="4">
    <source>
        <dbReference type="ARBA" id="ARBA00022989"/>
    </source>
</evidence>
<dbReference type="OrthoDB" id="6425201at2759"/>
<evidence type="ECO:0000313" key="9">
    <source>
        <dbReference type="EMBL" id="VEN48757.1"/>
    </source>
</evidence>
<name>A0A653CLF4_CALMS</name>
<sequence>MAHVCGQVTAQVQNTTTILFNIKELVRPLVFSEIKIFLNQIIQWDLKITAANFFDINMRLIYNLVTAATTYIVIMIQMG</sequence>
<dbReference type="AlphaFoldDB" id="A0A653CLF4"/>
<dbReference type="Pfam" id="PF08395">
    <property type="entry name" value="7tm_7"/>
    <property type="match status" value="1"/>
</dbReference>
<dbReference type="GO" id="GO:0030425">
    <property type="term" value="C:dendrite"/>
    <property type="evidence" value="ECO:0007669"/>
    <property type="project" value="TreeGrafter"/>
</dbReference>
<dbReference type="GO" id="GO:0007635">
    <property type="term" value="P:chemosensory behavior"/>
    <property type="evidence" value="ECO:0007669"/>
    <property type="project" value="TreeGrafter"/>
</dbReference>
<dbReference type="GO" id="GO:0050909">
    <property type="term" value="P:sensory perception of taste"/>
    <property type="evidence" value="ECO:0007669"/>
    <property type="project" value="InterPro"/>
</dbReference>
<evidence type="ECO:0000256" key="8">
    <source>
        <dbReference type="SAM" id="Phobius"/>
    </source>
</evidence>
<protein>
    <recommendedName>
        <fullName evidence="11">Gustatory receptor</fullName>
    </recommendedName>
</protein>
<dbReference type="GO" id="GO:0008049">
    <property type="term" value="P:male courtship behavior"/>
    <property type="evidence" value="ECO:0007669"/>
    <property type="project" value="TreeGrafter"/>
</dbReference>
<accession>A0A653CLF4</accession>
<feature type="transmembrane region" description="Helical" evidence="8">
    <location>
        <begin position="60"/>
        <end position="78"/>
    </location>
</feature>